<proteinExistence type="predicted"/>
<dbReference type="EMBL" id="FZOD01000065">
    <property type="protein sequence ID" value="SNT56764.1"/>
    <property type="molecule type" value="Genomic_DNA"/>
</dbReference>
<evidence type="ECO:0000313" key="2">
    <source>
        <dbReference type="Proteomes" id="UP000198282"/>
    </source>
</evidence>
<sequence length="280" mass="30163">MWTEPSGSRIAELAGDIRDLNHVLTHTQVSTERATLLRVYAQLAAFMAFDLAESSSARACWRSWRAARLAADASGDRELSVWVRAGEASQSFYLRRLGPAAETLVEEAVHLADGRPCLGLAEALKTRGRILATHGRVDLAREALDGFRDVYERLPASVTNDHISVWGMPLEGVQYAEAFVLTMMGDGGAAAPMLEHALASCPQEKAGGRANIGLLQAWGLVQGREVSEGLGHALDITASLPVTAARRKIVREIVTALPEKARTLPAARELHALTAGDRPT</sequence>
<dbReference type="RefSeq" id="WP_089212371.1">
    <property type="nucleotide sequence ID" value="NZ_FZOD01000065.1"/>
</dbReference>
<evidence type="ECO:0000313" key="1">
    <source>
        <dbReference type="EMBL" id="SNT56764.1"/>
    </source>
</evidence>
<keyword evidence="2" id="KW-1185">Reference proteome</keyword>
<name>A0A239NQW7_9ACTN</name>
<organism evidence="1 2">
    <name type="scientific">Streptosporangium subroseum</name>
    <dbReference type="NCBI Taxonomy" id="106412"/>
    <lineage>
        <taxon>Bacteria</taxon>
        <taxon>Bacillati</taxon>
        <taxon>Actinomycetota</taxon>
        <taxon>Actinomycetes</taxon>
        <taxon>Streptosporangiales</taxon>
        <taxon>Streptosporangiaceae</taxon>
        <taxon>Streptosporangium</taxon>
    </lineage>
</organism>
<dbReference type="Proteomes" id="UP000198282">
    <property type="component" value="Unassembled WGS sequence"/>
</dbReference>
<reference evidence="1 2" key="1">
    <citation type="submission" date="2017-06" db="EMBL/GenBank/DDBJ databases">
        <authorList>
            <person name="Kim H.J."/>
            <person name="Triplett B.A."/>
        </authorList>
    </citation>
    <scope>NUCLEOTIDE SEQUENCE [LARGE SCALE GENOMIC DNA]</scope>
    <source>
        <strain evidence="1 2">CGMCC 4.2132</strain>
    </source>
</reference>
<dbReference type="OrthoDB" id="3449038at2"/>
<accession>A0A239NQW7</accession>
<gene>
    <name evidence="1" type="ORF">SAMN05216276_10659</name>
</gene>
<protein>
    <submittedName>
        <fullName evidence="1">Uncharacterized protein</fullName>
    </submittedName>
</protein>
<dbReference type="AlphaFoldDB" id="A0A239NQW7"/>